<reference evidence="1" key="1">
    <citation type="submission" date="2018-05" db="EMBL/GenBank/DDBJ databases">
        <authorList>
            <person name="Lanie J.A."/>
            <person name="Ng W.-L."/>
            <person name="Kazmierczak K.M."/>
            <person name="Andrzejewski T.M."/>
            <person name="Davidsen T.M."/>
            <person name="Wayne K.J."/>
            <person name="Tettelin H."/>
            <person name="Glass J.I."/>
            <person name="Rusch D."/>
            <person name="Podicherti R."/>
            <person name="Tsui H.-C.T."/>
            <person name="Winkler M.E."/>
        </authorList>
    </citation>
    <scope>NUCLEOTIDE SEQUENCE</scope>
</reference>
<sequence length="285" mass="33184">MYRIMFPLKLILLSISLLITSCMMNVDEDEMDSLSIEWLDIDYNQNDTTLFLQVEFIPGNKMITEVFVEISSENFDSTIFLNDNGDFGDIIPQNNIFSSFSEIYLPFDDYQFNAVVQTSSLQEFIKGKNITIEEQYAPEIVDIIFWQKNADGSETMFDPNSEIFQVDDDEYNYLDFQLIINDKNGLDDIRYVRYQINIENMAAEDSCNYEPETGFLSYPQWFLEYKETTDAGFVFDVNNTYLQEPGIPIKPLNQCGRIGVSTFRFIVADMIFDPIIEDRFVGFDK</sequence>
<gene>
    <name evidence="1" type="ORF">METZ01_LOCUS144447</name>
</gene>
<name>A0A381ZS48_9ZZZZ</name>
<dbReference type="EMBL" id="UINC01022288">
    <property type="protein sequence ID" value="SVA91593.1"/>
    <property type="molecule type" value="Genomic_DNA"/>
</dbReference>
<proteinExistence type="predicted"/>
<organism evidence="1">
    <name type="scientific">marine metagenome</name>
    <dbReference type="NCBI Taxonomy" id="408172"/>
    <lineage>
        <taxon>unclassified sequences</taxon>
        <taxon>metagenomes</taxon>
        <taxon>ecological metagenomes</taxon>
    </lineage>
</organism>
<evidence type="ECO:0000313" key="1">
    <source>
        <dbReference type="EMBL" id="SVA91593.1"/>
    </source>
</evidence>
<protein>
    <submittedName>
        <fullName evidence="1">Uncharacterized protein</fullName>
    </submittedName>
</protein>
<accession>A0A381ZS48</accession>
<dbReference type="AlphaFoldDB" id="A0A381ZS48"/>
<dbReference type="PROSITE" id="PS51257">
    <property type="entry name" value="PROKAR_LIPOPROTEIN"/>
    <property type="match status" value="1"/>
</dbReference>